<dbReference type="Gene3D" id="3.40.50.150">
    <property type="entry name" value="Vaccinia Virus protein VP39"/>
    <property type="match status" value="1"/>
</dbReference>
<sequence length="264" mass="30555">MDNCIRNSAWLYDLDSRDNLRDDLPFYLEFAMKYPGEILELGCGTGRVALFLASKGIDVTGIDLSEQMLDVFKNKLGNVDNNSNMGKINLIHGNMKDFSLDKKFSMIVAPFRAFQAITDSNDVLNSLMCIRKHLDDEGIFIVNVFNPSPIMDESWIYPEKTQWKRVDEQTGNYVVKKHWGDKIDTVNQIIYPHFAFEVTYTNGKTERIVDDLPMKYYYSNQLRKVILDSGMSIIDEYSWYDKSPLDGREIIFVCKRDGNAKFQE</sequence>
<evidence type="ECO:0000313" key="4">
    <source>
        <dbReference type="Proteomes" id="UP000015854"/>
    </source>
</evidence>
<evidence type="ECO:0000313" key="3">
    <source>
        <dbReference type="EMBL" id="EQC58253.1"/>
    </source>
</evidence>
<dbReference type="PANTHER" id="PTHR43861">
    <property type="entry name" value="TRANS-ACONITATE 2-METHYLTRANSFERASE-RELATED"/>
    <property type="match status" value="1"/>
</dbReference>
<dbReference type="InterPro" id="IPR029063">
    <property type="entry name" value="SAM-dependent_MTases_sf"/>
</dbReference>
<organism evidence="3 4">
    <name type="scientific">Lactococcus cremoris subsp. cremoris TIFN6</name>
    <dbReference type="NCBI Taxonomy" id="1234876"/>
    <lineage>
        <taxon>Bacteria</taxon>
        <taxon>Bacillati</taxon>
        <taxon>Bacillota</taxon>
        <taxon>Bacilli</taxon>
        <taxon>Lactobacillales</taxon>
        <taxon>Streptococcaceae</taxon>
        <taxon>Lactococcus</taxon>
        <taxon>Lactococcus cremoris subsp. cremoris</taxon>
    </lineage>
</organism>
<comment type="caution">
    <text evidence="3">The sequence shown here is derived from an EMBL/GenBank/DDBJ whole genome shotgun (WGS) entry which is preliminary data.</text>
</comment>
<reference evidence="3 4" key="1">
    <citation type="journal article" date="2013" name="ISME J.">
        <title>Multifactorial diversity sustains microbial community stability.</title>
        <authorList>
            <person name="Erkus O."/>
            <person name="de Jager V.C."/>
            <person name="Spus M."/>
            <person name="van Alen-Boerrigter I.J."/>
            <person name="van Rijswijck I.M."/>
            <person name="Hazelwood L."/>
            <person name="Janssen P.W."/>
            <person name="van Hijum S.A."/>
            <person name="Kleerebezem M."/>
            <person name="Smid E.J."/>
        </authorList>
    </citation>
    <scope>NUCLEOTIDE SEQUENCE [LARGE SCALE GENOMIC DNA]</scope>
    <source>
        <strain evidence="3 4">TIFN6</strain>
    </source>
</reference>
<gene>
    <name evidence="3" type="ORF">LLT6_09715</name>
</gene>
<accession>T0TRD0</accession>
<feature type="domain" description="Methyltransferase" evidence="2">
    <location>
        <begin position="38"/>
        <end position="137"/>
    </location>
</feature>
<dbReference type="EMBL" id="ATBB01000034">
    <property type="protein sequence ID" value="EQC58253.1"/>
    <property type="molecule type" value="Genomic_DNA"/>
</dbReference>
<dbReference type="PATRIC" id="fig|1234876.3.peg.197"/>
<dbReference type="InterPro" id="IPR041698">
    <property type="entry name" value="Methyltransf_25"/>
</dbReference>
<dbReference type="AlphaFoldDB" id="T0TRD0"/>
<dbReference type="SUPFAM" id="SSF53335">
    <property type="entry name" value="S-adenosyl-L-methionine-dependent methyltransferases"/>
    <property type="match status" value="1"/>
</dbReference>
<evidence type="ECO:0000259" key="2">
    <source>
        <dbReference type="Pfam" id="PF13649"/>
    </source>
</evidence>
<dbReference type="CDD" id="cd02440">
    <property type="entry name" value="AdoMet_MTases"/>
    <property type="match status" value="1"/>
</dbReference>
<dbReference type="Pfam" id="PF13649">
    <property type="entry name" value="Methyltransf_25"/>
    <property type="match status" value="1"/>
</dbReference>
<dbReference type="Proteomes" id="UP000015854">
    <property type="component" value="Unassembled WGS sequence"/>
</dbReference>
<protein>
    <recommendedName>
        <fullName evidence="2">Methyltransferase domain-containing protein</fullName>
    </recommendedName>
</protein>
<dbReference type="Gene3D" id="2.20.130.10">
    <property type="entry name" value="CAC2371-like domains"/>
    <property type="match status" value="1"/>
</dbReference>
<keyword evidence="1" id="KW-0808">Transferase</keyword>
<proteinExistence type="predicted"/>
<evidence type="ECO:0000256" key="1">
    <source>
        <dbReference type="ARBA" id="ARBA00022679"/>
    </source>
</evidence>
<dbReference type="GO" id="GO:0016740">
    <property type="term" value="F:transferase activity"/>
    <property type="evidence" value="ECO:0007669"/>
    <property type="project" value="UniProtKB-KW"/>
</dbReference>
<name>T0TRD0_LACLC</name>